<dbReference type="Pfam" id="PF02321">
    <property type="entry name" value="OEP"/>
    <property type="match status" value="2"/>
</dbReference>
<dbReference type="PANTHER" id="PTHR30203:SF33">
    <property type="entry name" value="BLR4455 PROTEIN"/>
    <property type="match status" value="1"/>
</dbReference>
<dbReference type="SUPFAM" id="SSF56954">
    <property type="entry name" value="Outer membrane efflux proteins (OEP)"/>
    <property type="match status" value="1"/>
</dbReference>
<keyword evidence="2" id="KW-0472">Membrane</keyword>
<sequence length="533" mass="55901">MTHSLSLPQGPVTLPVTMPSTPTTRPRQRTHAFTATAAAVLATLVLAGCNTAPARPDARIAMPEAYKEASALAAAQATDLAQPAADGSRWKPAEPSEAQARGAWWETFGDPTLNQLEQQAEAANPGLAVAAARVKAARALLSSSQASRLPQLGVSAGVARQKPSAAEQGLSADQNIAPSSLWQAGLSASYEVDLFQRVANSVQAAEADALASQANHRSVLLSLQADVAQTYFQLRTLDAVVALLTQTASLREQSLQLAQRRLAAGDVSELDVARAHTELATTQADLQAQRGERARTEHALAVLLGQPPAAFGLAAQPLPADARVPLVPAGLPSALLERRPDVAAAQARMMAATARVGQARSALFPALRLTADGGFASYELRDLFLWSARSWVANAVLSMPIFDGGRNRAGVNRAEAVLEESVADYRQTVLGAFGDVEDKLSGLGSVRAQTLSLSEAVVAARRSAELADKRYRAGEDSYLTLLDTQRSLLAVERQAVQLRGAWATGTIGLIRSLGGGWAPTPPGQPAAAQPTKS</sequence>
<dbReference type="InterPro" id="IPR010131">
    <property type="entry name" value="MdtP/NodT-like"/>
</dbReference>
<dbReference type="NCBIfam" id="TIGR01845">
    <property type="entry name" value="outer_NodT"/>
    <property type="match status" value="1"/>
</dbReference>
<reference evidence="4 5" key="1">
    <citation type="submission" date="2019-03" db="EMBL/GenBank/DDBJ databases">
        <title>Genomic Encyclopedia of Type Strains, Phase IV (KMG-IV): sequencing the most valuable type-strain genomes for metagenomic binning, comparative biology and taxonomic classification.</title>
        <authorList>
            <person name="Goeker M."/>
        </authorList>
    </citation>
    <scope>NUCLEOTIDE SEQUENCE [LARGE SCALE GENOMIC DNA]</scope>
    <source>
        <strain evidence="4 5">DSM 11901</strain>
    </source>
</reference>
<dbReference type="Proteomes" id="UP000294593">
    <property type="component" value="Unassembled WGS sequence"/>
</dbReference>
<feature type="region of interest" description="Disordered" evidence="3">
    <location>
        <begin position="1"/>
        <end position="26"/>
    </location>
</feature>
<evidence type="ECO:0000256" key="1">
    <source>
        <dbReference type="ARBA" id="ARBA00007613"/>
    </source>
</evidence>
<comment type="caution">
    <text evidence="4">The sequence shown here is derived from an EMBL/GenBank/DDBJ whole genome shotgun (WGS) entry which is preliminary data.</text>
</comment>
<evidence type="ECO:0000313" key="4">
    <source>
        <dbReference type="EMBL" id="TDP88193.1"/>
    </source>
</evidence>
<evidence type="ECO:0000256" key="2">
    <source>
        <dbReference type="RuleBase" id="RU362097"/>
    </source>
</evidence>
<dbReference type="PANTHER" id="PTHR30203">
    <property type="entry name" value="OUTER MEMBRANE CATION EFFLUX PROTEIN"/>
    <property type="match status" value="1"/>
</dbReference>
<name>A0A4R6RNB6_9BURK</name>
<keyword evidence="5" id="KW-1185">Reference proteome</keyword>
<keyword evidence="2" id="KW-1134">Transmembrane beta strand</keyword>
<dbReference type="Gene3D" id="1.20.1600.10">
    <property type="entry name" value="Outer membrane efflux proteins (OEP)"/>
    <property type="match status" value="1"/>
</dbReference>
<organism evidence="4 5">
    <name type="scientific">Aquabacterium commune</name>
    <dbReference type="NCBI Taxonomy" id="70586"/>
    <lineage>
        <taxon>Bacteria</taxon>
        <taxon>Pseudomonadati</taxon>
        <taxon>Pseudomonadota</taxon>
        <taxon>Betaproteobacteria</taxon>
        <taxon>Burkholderiales</taxon>
        <taxon>Aquabacterium</taxon>
    </lineage>
</organism>
<dbReference type="RefSeq" id="WP_243738460.1">
    <property type="nucleotide sequence ID" value="NZ_SNXW01000001.1"/>
</dbReference>
<dbReference type="GO" id="GO:0005886">
    <property type="term" value="C:plasma membrane"/>
    <property type="evidence" value="ECO:0007669"/>
    <property type="project" value="UniProtKB-SubCell"/>
</dbReference>
<feature type="region of interest" description="Disordered" evidence="3">
    <location>
        <begin position="514"/>
        <end position="533"/>
    </location>
</feature>
<accession>A0A4R6RNB6</accession>
<dbReference type="EMBL" id="SNXW01000001">
    <property type="protein sequence ID" value="TDP88193.1"/>
    <property type="molecule type" value="Genomic_DNA"/>
</dbReference>
<protein>
    <submittedName>
        <fullName evidence="4">Multidrug efflux system outer membrane protein</fullName>
    </submittedName>
</protein>
<dbReference type="InterPro" id="IPR003423">
    <property type="entry name" value="OMP_efflux"/>
</dbReference>
<proteinExistence type="inferred from homology"/>
<gene>
    <name evidence="4" type="ORF">EV672_101338</name>
</gene>
<dbReference type="Gene3D" id="2.20.200.10">
    <property type="entry name" value="Outer membrane efflux proteins (OEP)"/>
    <property type="match status" value="1"/>
</dbReference>
<dbReference type="GO" id="GO:0015562">
    <property type="term" value="F:efflux transmembrane transporter activity"/>
    <property type="evidence" value="ECO:0007669"/>
    <property type="project" value="InterPro"/>
</dbReference>
<keyword evidence="2" id="KW-0812">Transmembrane</keyword>
<keyword evidence="2" id="KW-0449">Lipoprotein</keyword>
<evidence type="ECO:0000313" key="5">
    <source>
        <dbReference type="Proteomes" id="UP000294593"/>
    </source>
</evidence>
<comment type="similarity">
    <text evidence="1 2">Belongs to the outer membrane factor (OMF) (TC 1.B.17) family.</text>
</comment>
<keyword evidence="2" id="KW-0564">Palmitate</keyword>
<evidence type="ECO:0000256" key="3">
    <source>
        <dbReference type="SAM" id="MobiDB-lite"/>
    </source>
</evidence>
<dbReference type="AlphaFoldDB" id="A0A4R6RNB6"/>
<comment type="subcellular location">
    <subcellularLocation>
        <location evidence="2">Cell membrane</location>
        <topology evidence="2">Lipid-anchor</topology>
    </subcellularLocation>
</comment>